<comment type="similarity">
    <text evidence="1 2">Belongs to the UPF0235 family.</text>
</comment>
<organism evidence="3 4">
    <name type="scientific">Legionella shakespearei DSM 23087</name>
    <dbReference type="NCBI Taxonomy" id="1122169"/>
    <lineage>
        <taxon>Bacteria</taxon>
        <taxon>Pseudomonadati</taxon>
        <taxon>Pseudomonadota</taxon>
        <taxon>Gammaproteobacteria</taxon>
        <taxon>Legionellales</taxon>
        <taxon>Legionellaceae</taxon>
        <taxon>Legionella</taxon>
    </lineage>
</organism>
<dbReference type="OrthoDB" id="9800587at2"/>
<dbReference type="eggNOG" id="COG1872">
    <property type="taxonomic scope" value="Bacteria"/>
</dbReference>
<dbReference type="PANTHER" id="PTHR13420">
    <property type="entry name" value="UPF0235 PROTEIN C15ORF40"/>
    <property type="match status" value="1"/>
</dbReference>
<dbReference type="InterPro" id="IPR003746">
    <property type="entry name" value="DUF167"/>
</dbReference>
<dbReference type="RefSeq" id="WP_018576039.1">
    <property type="nucleotide sequence ID" value="NZ_KB892382.1"/>
</dbReference>
<dbReference type="Pfam" id="PF02594">
    <property type="entry name" value="DUF167"/>
    <property type="match status" value="1"/>
</dbReference>
<dbReference type="InterPro" id="IPR036591">
    <property type="entry name" value="YggU-like_sf"/>
</dbReference>
<dbReference type="Gene3D" id="3.30.1200.10">
    <property type="entry name" value="YggU-like"/>
    <property type="match status" value="1"/>
</dbReference>
<evidence type="ECO:0000256" key="2">
    <source>
        <dbReference type="HAMAP-Rule" id="MF_00634"/>
    </source>
</evidence>
<gene>
    <name evidence="3" type="ORF">Lsha_1778</name>
</gene>
<dbReference type="NCBIfam" id="TIGR00251">
    <property type="entry name" value="DUF167 family protein"/>
    <property type="match status" value="1"/>
</dbReference>
<dbReference type="AlphaFoldDB" id="A0A0W0YT17"/>
<dbReference type="EMBL" id="LNYW01000046">
    <property type="protein sequence ID" value="KTD60028.1"/>
    <property type="molecule type" value="Genomic_DNA"/>
</dbReference>
<keyword evidence="4" id="KW-1185">Reference proteome</keyword>
<evidence type="ECO:0000313" key="3">
    <source>
        <dbReference type="EMBL" id="KTD60028.1"/>
    </source>
</evidence>
<dbReference type="SUPFAM" id="SSF69786">
    <property type="entry name" value="YggU-like"/>
    <property type="match status" value="1"/>
</dbReference>
<proteinExistence type="inferred from homology"/>
<dbReference type="HAMAP" id="MF_00634">
    <property type="entry name" value="UPF0235"/>
    <property type="match status" value="1"/>
</dbReference>
<dbReference type="Proteomes" id="UP000054600">
    <property type="component" value="Unassembled WGS sequence"/>
</dbReference>
<dbReference type="GO" id="GO:0005737">
    <property type="term" value="C:cytoplasm"/>
    <property type="evidence" value="ECO:0007669"/>
    <property type="project" value="TreeGrafter"/>
</dbReference>
<comment type="caution">
    <text evidence="3">The sequence shown here is derived from an EMBL/GenBank/DDBJ whole genome shotgun (WGS) entry which is preliminary data.</text>
</comment>
<reference evidence="3 4" key="1">
    <citation type="submission" date="2015-11" db="EMBL/GenBank/DDBJ databases">
        <title>Genomic analysis of 38 Legionella species identifies large and diverse effector repertoires.</title>
        <authorList>
            <person name="Burstein D."/>
            <person name="Amaro F."/>
            <person name="Zusman T."/>
            <person name="Lifshitz Z."/>
            <person name="Cohen O."/>
            <person name="Gilbert J.A."/>
            <person name="Pupko T."/>
            <person name="Shuman H.A."/>
            <person name="Segal G."/>
        </authorList>
    </citation>
    <scope>NUCLEOTIDE SEQUENCE [LARGE SCALE GENOMIC DNA]</scope>
    <source>
        <strain evidence="3 4">ATCC 49655</strain>
    </source>
</reference>
<sequence>MWYIRKSDELTVFIYVQPGAKSTEIVGIHDGALKIRLNAPPIDGRANDALQKFLAKQFHVPASKVQLMHGEKSRKKKFVIFGTEVDPDSLYQTPQ</sequence>
<dbReference type="SMART" id="SM01152">
    <property type="entry name" value="DUF167"/>
    <property type="match status" value="1"/>
</dbReference>
<dbReference type="PATRIC" id="fig|1122169.6.peg.2040"/>
<protein>
    <recommendedName>
        <fullName evidence="2">UPF0235 protein Lsha_1778</fullName>
    </recommendedName>
</protein>
<name>A0A0W0YT17_9GAMM</name>
<dbReference type="PANTHER" id="PTHR13420:SF7">
    <property type="entry name" value="UPF0235 PROTEIN C15ORF40"/>
    <property type="match status" value="1"/>
</dbReference>
<accession>A0A0W0YT17</accession>
<evidence type="ECO:0000313" key="4">
    <source>
        <dbReference type="Proteomes" id="UP000054600"/>
    </source>
</evidence>
<evidence type="ECO:0000256" key="1">
    <source>
        <dbReference type="ARBA" id="ARBA00010364"/>
    </source>
</evidence>